<dbReference type="InterPro" id="IPR043129">
    <property type="entry name" value="ATPase_NBD"/>
</dbReference>
<dbReference type="AlphaFoldDB" id="A0A246BMK0"/>
<feature type="domain" description="ATPase BadF/BadG/BcrA/BcrD type" evidence="1">
    <location>
        <begin position="8"/>
        <end position="269"/>
    </location>
</feature>
<sequence>MTRSPLLLGLDAGGSGTKWTLVRAGQSVASGRTAPFTAALLGTPAGDAALAELGAALPGRPDAAHAGVPGLSAGSDRAAQVAAALAGTLRVDAAHLSLEGDLDLAYRSHLSPGAGVLLYAGTGSVAYHVGRAGEVVRAGGRGYRIGDDGAGFSLGRAALRVLTAAIDRGQEPDSPLAREVRAVTGGTDWDTLRSFTYGDPGASAVARLAPAVSRAAEAGDAEASHLIEEAAQSLAELARRVQEQAGPLPVTATGGALRSPLLAAALGRALPGVNVQQRDHAEAAARYAGAQFGG</sequence>
<protein>
    <submittedName>
        <fullName evidence="2">ATPase</fullName>
    </submittedName>
</protein>
<gene>
    <name evidence="2" type="ORF">CBQ26_07895</name>
</gene>
<dbReference type="InterPro" id="IPR002731">
    <property type="entry name" value="ATPase_BadF"/>
</dbReference>
<dbReference type="Pfam" id="PF01869">
    <property type="entry name" value="BcrAD_BadFG"/>
    <property type="match status" value="1"/>
</dbReference>
<reference evidence="2 3" key="1">
    <citation type="submission" date="2017-05" db="EMBL/GenBank/DDBJ databases">
        <title>De novo genome assembly of Deniococcus indicus strain DR1.</title>
        <authorList>
            <person name="Chauhan D."/>
            <person name="Yennamalli R.M."/>
            <person name="Priyadarshini R."/>
        </authorList>
    </citation>
    <scope>NUCLEOTIDE SEQUENCE [LARGE SCALE GENOMIC DNA]</scope>
    <source>
        <strain evidence="2 3">DR1</strain>
    </source>
</reference>
<dbReference type="Proteomes" id="UP000197208">
    <property type="component" value="Unassembled WGS sequence"/>
</dbReference>
<proteinExistence type="predicted"/>
<accession>A0A246BMK0</accession>
<evidence type="ECO:0000313" key="3">
    <source>
        <dbReference type="Proteomes" id="UP000197208"/>
    </source>
</evidence>
<name>A0A246BMK0_9DEIO</name>
<keyword evidence="3" id="KW-1185">Reference proteome</keyword>
<dbReference type="InterPro" id="IPR052519">
    <property type="entry name" value="Euk-type_GlcNAc_Kinase"/>
</dbReference>
<evidence type="ECO:0000259" key="1">
    <source>
        <dbReference type="Pfam" id="PF01869"/>
    </source>
</evidence>
<dbReference type="OrthoDB" id="63487at2"/>
<dbReference type="SUPFAM" id="SSF53067">
    <property type="entry name" value="Actin-like ATPase domain"/>
    <property type="match status" value="1"/>
</dbReference>
<evidence type="ECO:0000313" key="2">
    <source>
        <dbReference type="EMBL" id="OWL96900.1"/>
    </source>
</evidence>
<dbReference type="RefSeq" id="WP_088248097.1">
    <property type="nucleotide sequence ID" value="NZ_NHMK01000010.1"/>
</dbReference>
<organism evidence="2 3">
    <name type="scientific">Deinococcus indicus</name>
    <dbReference type="NCBI Taxonomy" id="223556"/>
    <lineage>
        <taxon>Bacteria</taxon>
        <taxon>Thermotogati</taxon>
        <taxon>Deinococcota</taxon>
        <taxon>Deinococci</taxon>
        <taxon>Deinococcales</taxon>
        <taxon>Deinococcaceae</taxon>
        <taxon>Deinococcus</taxon>
    </lineage>
</organism>
<dbReference type="PANTHER" id="PTHR43190:SF3">
    <property type="entry name" value="N-ACETYL-D-GLUCOSAMINE KINASE"/>
    <property type="match status" value="1"/>
</dbReference>
<dbReference type="PANTHER" id="PTHR43190">
    <property type="entry name" value="N-ACETYL-D-GLUCOSAMINE KINASE"/>
    <property type="match status" value="1"/>
</dbReference>
<comment type="caution">
    <text evidence="2">The sequence shown here is derived from an EMBL/GenBank/DDBJ whole genome shotgun (WGS) entry which is preliminary data.</text>
</comment>
<dbReference type="EMBL" id="NHMK01000010">
    <property type="protein sequence ID" value="OWL96900.1"/>
    <property type="molecule type" value="Genomic_DNA"/>
</dbReference>
<dbReference type="Gene3D" id="3.30.420.40">
    <property type="match status" value="2"/>
</dbReference>